<dbReference type="PANTHER" id="PTHR21255:SF27">
    <property type="entry name" value="DYNEIN LIGHT CHAIN TCTEX-TYPE PROTEIN 2"/>
    <property type="match status" value="1"/>
</dbReference>
<reference evidence="2" key="2">
    <citation type="submission" date="2025-09" db="UniProtKB">
        <authorList>
            <consortium name="Ensembl"/>
        </authorList>
    </citation>
    <scope>IDENTIFICATION</scope>
</reference>
<dbReference type="Gene3D" id="3.30.1140.40">
    <property type="entry name" value="Tctex-1"/>
    <property type="match status" value="1"/>
</dbReference>
<dbReference type="GeneTree" id="ENSGT00940000160069"/>
<dbReference type="Proteomes" id="UP000694392">
    <property type="component" value="Unplaced"/>
</dbReference>
<dbReference type="GO" id="GO:0005737">
    <property type="term" value="C:cytoplasm"/>
    <property type="evidence" value="ECO:0007669"/>
    <property type="project" value="TreeGrafter"/>
</dbReference>
<name>A0A8D0GFM5_SPHPU</name>
<evidence type="ECO:0000256" key="1">
    <source>
        <dbReference type="ARBA" id="ARBA00005361"/>
    </source>
</evidence>
<evidence type="ECO:0000313" key="3">
    <source>
        <dbReference type="Proteomes" id="UP000694392"/>
    </source>
</evidence>
<accession>A0A8D0GFM5</accession>
<keyword evidence="3" id="KW-1185">Reference proteome</keyword>
<sequence>MSLSEEILAAVKDLGFDRYKYVVQVFIVEKTGQSIQIASRWIWDVARDNWVSALHETEYLLSLALIIACYFE</sequence>
<organism evidence="2 3">
    <name type="scientific">Sphenodon punctatus</name>
    <name type="common">Tuatara</name>
    <name type="synonym">Hatteria punctata</name>
    <dbReference type="NCBI Taxonomy" id="8508"/>
    <lineage>
        <taxon>Eukaryota</taxon>
        <taxon>Metazoa</taxon>
        <taxon>Chordata</taxon>
        <taxon>Craniata</taxon>
        <taxon>Vertebrata</taxon>
        <taxon>Euteleostomi</taxon>
        <taxon>Lepidosauria</taxon>
        <taxon>Sphenodontia</taxon>
        <taxon>Sphenodontidae</taxon>
        <taxon>Sphenodon</taxon>
    </lineage>
</organism>
<dbReference type="GO" id="GO:0007018">
    <property type="term" value="P:microtubule-based movement"/>
    <property type="evidence" value="ECO:0007669"/>
    <property type="project" value="TreeGrafter"/>
</dbReference>
<dbReference type="InterPro" id="IPR038586">
    <property type="entry name" value="Tctex-1-like_sf"/>
</dbReference>
<dbReference type="PANTHER" id="PTHR21255">
    <property type="entry name" value="T-COMPLEX-ASSOCIATED-TESTIS-EXPRESSED 1/ DYNEIN LIGHT CHAIN"/>
    <property type="match status" value="1"/>
</dbReference>
<dbReference type="Ensembl" id="ENSSPUT00000004843.1">
    <property type="protein sequence ID" value="ENSSPUP00000004564.1"/>
    <property type="gene ID" value="ENSSPUG00000003524.1"/>
</dbReference>
<comment type="similarity">
    <text evidence="1">Belongs to the dynein light chain Tctex-type family.</text>
</comment>
<dbReference type="GO" id="GO:0045505">
    <property type="term" value="F:dynein intermediate chain binding"/>
    <property type="evidence" value="ECO:0007669"/>
    <property type="project" value="TreeGrafter"/>
</dbReference>
<protein>
    <recommendedName>
        <fullName evidence="4">Tctex1 domain-containing protein 3</fullName>
    </recommendedName>
</protein>
<proteinExistence type="inferred from homology"/>
<reference evidence="2" key="1">
    <citation type="submission" date="2025-08" db="UniProtKB">
        <authorList>
            <consortium name="Ensembl"/>
        </authorList>
    </citation>
    <scope>IDENTIFICATION</scope>
</reference>
<dbReference type="InterPro" id="IPR005334">
    <property type="entry name" value="Tctex-1-like"/>
</dbReference>
<dbReference type="GO" id="GO:0005868">
    <property type="term" value="C:cytoplasmic dynein complex"/>
    <property type="evidence" value="ECO:0007669"/>
    <property type="project" value="TreeGrafter"/>
</dbReference>
<evidence type="ECO:0008006" key="4">
    <source>
        <dbReference type="Google" id="ProtNLM"/>
    </source>
</evidence>
<evidence type="ECO:0000313" key="2">
    <source>
        <dbReference type="Ensembl" id="ENSSPUP00000004564.1"/>
    </source>
</evidence>
<dbReference type="AlphaFoldDB" id="A0A8D0GFM5"/>
<dbReference type="Pfam" id="PF03645">
    <property type="entry name" value="Tctex-1"/>
    <property type="match status" value="1"/>
</dbReference>